<accession>A0A8H5D538</accession>
<evidence type="ECO:0000313" key="3">
    <source>
        <dbReference type="EMBL" id="KAF5352876.1"/>
    </source>
</evidence>
<protein>
    <submittedName>
        <fullName evidence="3">Uncharacterized protein</fullName>
    </submittedName>
</protein>
<dbReference type="AlphaFoldDB" id="A0A8H5D538"/>
<keyword evidence="4" id="KW-1185">Reference proteome</keyword>
<evidence type="ECO:0000313" key="4">
    <source>
        <dbReference type="Proteomes" id="UP000518752"/>
    </source>
</evidence>
<evidence type="ECO:0000256" key="1">
    <source>
        <dbReference type="SAM" id="Coils"/>
    </source>
</evidence>
<feature type="signal peptide" evidence="2">
    <location>
        <begin position="1"/>
        <end position="21"/>
    </location>
</feature>
<feature type="coiled-coil region" evidence="1">
    <location>
        <begin position="81"/>
        <end position="108"/>
    </location>
</feature>
<gene>
    <name evidence="3" type="ORF">D9757_012104</name>
</gene>
<comment type="caution">
    <text evidence="3">The sequence shown here is derived from an EMBL/GenBank/DDBJ whole genome shotgun (WGS) entry which is preliminary data.</text>
</comment>
<reference evidence="3 4" key="1">
    <citation type="journal article" date="2020" name="ISME J.">
        <title>Uncovering the hidden diversity of litter-decomposition mechanisms in mushroom-forming fungi.</title>
        <authorList>
            <person name="Floudas D."/>
            <person name="Bentzer J."/>
            <person name="Ahren D."/>
            <person name="Johansson T."/>
            <person name="Persson P."/>
            <person name="Tunlid A."/>
        </authorList>
    </citation>
    <scope>NUCLEOTIDE SEQUENCE [LARGE SCALE GENOMIC DNA]</scope>
    <source>
        <strain evidence="3 4">CBS 406.79</strain>
    </source>
</reference>
<name>A0A8H5D538_9AGAR</name>
<keyword evidence="1" id="KW-0175">Coiled coil</keyword>
<organism evidence="3 4">
    <name type="scientific">Collybiopsis confluens</name>
    <dbReference type="NCBI Taxonomy" id="2823264"/>
    <lineage>
        <taxon>Eukaryota</taxon>
        <taxon>Fungi</taxon>
        <taxon>Dikarya</taxon>
        <taxon>Basidiomycota</taxon>
        <taxon>Agaricomycotina</taxon>
        <taxon>Agaricomycetes</taxon>
        <taxon>Agaricomycetidae</taxon>
        <taxon>Agaricales</taxon>
        <taxon>Marasmiineae</taxon>
        <taxon>Omphalotaceae</taxon>
        <taxon>Collybiopsis</taxon>
    </lineage>
</organism>
<dbReference type="Proteomes" id="UP000518752">
    <property type="component" value="Unassembled WGS sequence"/>
</dbReference>
<dbReference type="OrthoDB" id="3008788at2759"/>
<feature type="chain" id="PRO_5034517178" evidence="2">
    <location>
        <begin position="22"/>
        <end position="278"/>
    </location>
</feature>
<keyword evidence="2" id="KW-0732">Signal</keyword>
<proteinExistence type="predicted"/>
<dbReference type="EMBL" id="JAACJN010000275">
    <property type="protein sequence ID" value="KAF5352876.1"/>
    <property type="molecule type" value="Genomic_DNA"/>
</dbReference>
<evidence type="ECO:0000256" key="2">
    <source>
        <dbReference type="SAM" id="SignalP"/>
    </source>
</evidence>
<feature type="coiled-coil region" evidence="1">
    <location>
        <begin position="219"/>
        <end position="246"/>
    </location>
</feature>
<sequence>MTALGFAASLCIAVAVDRVLCRRRPQADSLTNANVSWVLTRCEDLAYQLSEQQARYKELRLVAAASQAKYLKLERHFLSNEERYERRCAELESDNARLQSQIEAQQHTLRLQPFVSFLDRLVLANKLLRQEKDLARMQETLGERERTLRSNAFMTFRDRVLVANLVWRQQKQIKLLKDEAESLKRGRIRAVTRSAKQMVLDTRREGMVDELVNGLIKDIESGKRRERELKEKYDQEVEEHRLAQRARLIEQEISNEVEDRLVADLAQSRRSCGELCKH</sequence>